<proteinExistence type="predicted"/>
<feature type="transmembrane region" description="Helical" evidence="1">
    <location>
        <begin position="512"/>
        <end position="528"/>
    </location>
</feature>
<protein>
    <submittedName>
        <fullName evidence="2">Uncharacterized protein</fullName>
    </submittedName>
</protein>
<evidence type="ECO:0000313" key="3">
    <source>
        <dbReference type="EMBL" id="MCG6661805.1"/>
    </source>
</evidence>
<evidence type="ECO:0000313" key="5">
    <source>
        <dbReference type="Proteomes" id="UP000814353"/>
    </source>
</evidence>
<keyword evidence="1" id="KW-0472">Membrane</keyword>
<evidence type="ECO:0000313" key="4">
    <source>
        <dbReference type="Proteomes" id="UP000518091"/>
    </source>
</evidence>
<organism evidence="2 4">
    <name type="scientific">Billgrantia kenyensis</name>
    <dbReference type="NCBI Taxonomy" id="321266"/>
    <lineage>
        <taxon>Bacteria</taxon>
        <taxon>Pseudomonadati</taxon>
        <taxon>Pseudomonadota</taxon>
        <taxon>Gammaproteobacteria</taxon>
        <taxon>Oceanospirillales</taxon>
        <taxon>Halomonadaceae</taxon>
        <taxon>Billgrantia</taxon>
    </lineage>
</organism>
<feature type="transmembrane region" description="Helical" evidence="1">
    <location>
        <begin position="534"/>
        <end position="560"/>
    </location>
</feature>
<dbReference type="RefSeq" id="WP_181514223.1">
    <property type="nucleotide sequence ID" value="NZ_JABFUB010000006.1"/>
</dbReference>
<accession>A0A7V9W0C8</accession>
<dbReference type="EMBL" id="JACEFT010000006">
    <property type="protein sequence ID" value="MBA2778743.1"/>
    <property type="molecule type" value="Genomic_DNA"/>
</dbReference>
<evidence type="ECO:0000313" key="2">
    <source>
        <dbReference type="EMBL" id="MBA2778743.1"/>
    </source>
</evidence>
<dbReference type="Proteomes" id="UP000518091">
    <property type="component" value="Unassembled WGS sequence"/>
</dbReference>
<dbReference type="AlphaFoldDB" id="A0A7V9W0C8"/>
<reference evidence="3 5" key="1">
    <citation type="submission" date="2020-05" db="EMBL/GenBank/DDBJ databases">
        <title>Comparative genomic analysis of denitrifying bacteria from Halomonas genus.</title>
        <authorList>
            <person name="Wang L."/>
            <person name="Shao Z."/>
        </authorList>
    </citation>
    <scope>NUCLEOTIDE SEQUENCE [LARGE SCALE GENOMIC DNA]</scope>
    <source>
        <strain evidence="3 5">DSM 17331</strain>
    </source>
</reference>
<keyword evidence="1" id="KW-1133">Transmembrane helix</keyword>
<sequence>MSGATTRAVILHSDTEAGRFIVLLTENGDLACSHWRTFQQAGFPSVTVGQAFEVRLGMDPRDGATPRVHEVLGEVELAEAERNWYGVTVRGMSDANRQPLSSAKMAAELTELPGIKVFANQELDCCEFSDMLLDGSVVLANCRIRSDFRWLNTRVKGGLWFLNCIFEGHFSIKGSHLDHSAILFGCDFGGAGGISFRGLRACSLLVEYGTRGSKDMLWLNEMSLSGCLALNGTFEAPVQILARQDDVPVNQEPGLGAVYIGRQSYKAERLSNNCFPALSIDGYDVEGAIEIHHAKTDSLTLSSLRMGQLTMVSCEIGRDLWLDRLEVCDLDQGISVHDTYIGRYFRISGESLQGRLSLAGSSVGQAWQVELSQPEKGTPSLEMERFHAQQAWFDPIRLIYGQTPLRRFITPPPFGLLARAHLRSPSAEDSRHLAEAYTRFKNWLAESGYLREEDHAFFYMRHYKETKRTQRMLLGGVFGWGIRLRNIIASAFMLICLFATLYSIVQLDLPESAMLSIQAFIGIFFGHWPEYPVIGSLSFLVTLQSMTGVLFVTVLVGAYIRKLLR</sequence>
<keyword evidence="1" id="KW-0812">Transmembrane</keyword>
<comment type="caution">
    <text evidence="2">The sequence shown here is derived from an EMBL/GenBank/DDBJ whole genome shotgun (WGS) entry which is preliminary data.</text>
</comment>
<dbReference type="Proteomes" id="UP000814353">
    <property type="component" value="Unassembled WGS sequence"/>
</dbReference>
<feature type="transmembrane region" description="Helical" evidence="1">
    <location>
        <begin position="487"/>
        <end position="505"/>
    </location>
</feature>
<gene>
    <name evidence="2" type="ORF">H1D44_07485</name>
    <name evidence="3" type="ORF">HOP48_09595</name>
</gene>
<evidence type="ECO:0000256" key="1">
    <source>
        <dbReference type="SAM" id="Phobius"/>
    </source>
</evidence>
<dbReference type="EMBL" id="JABFUB010000006">
    <property type="protein sequence ID" value="MCG6661805.1"/>
    <property type="molecule type" value="Genomic_DNA"/>
</dbReference>
<name>A0A7V9W0C8_9GAMM</name>
<keyword evidence="5" id="KW-1185">Reference proteome</keyword>
<reference evidence="2 4" key="2">
    <citation type="submission" date="2020-07" db="EMBL/GenBank/DDBJ databases">
        <title>Identification of Halomonas strains.</title>
        <authorList>
            <person name="Xiao Z."/>
            <person name="Shen J."/>
        </authorList>
    </citation>
    <scope>NUCLEOTIDE SEQUENCE [LARGE SCALE GENOMIC DNA]</scope>
    <source>
        <strain evidence="2 4">DSM 17331</strain>
    </source>
</reference>